<keyword evidence="8 9" id="KW-0670">Pyruvate</keyword>
<keyword evidence="3 9" id="KW-0210">Decarboxylase</keyword>
<keyword evidence="11" id="KW-1185">Reference proteome</keyword>
<evidence type="ECO:0000256" key="4">
    <source>
        <dbReference type="ARBA" id="ARBA00022813"/>
    </source>
</evidence>
<keyword evidence="5 9" id="KW-0865">Zymogen</keyword>
<comment type="pathway">
    <text evidence="9">Cofactor biosynthesis; (R)-pantothenate biosynthesis; beta-alanine from L-aspartate: step 1/1.</text>
</comment>
<evidence type="ECO:0000256" key="3">
    <source>
        <dbReference type="ARBA" id="ARBA00022793"/>
    </source>
</evidence>
<dbReference type="NCBIfam" id="TIGR00223">
    <property type="entry name" value="panD"/>
    <property type="match status" value="1"/>
</dbReference>
<proteinExistence type="inferred from homology"/>
<dbReference type="EC" id="4.1.1.11" evidence="9"/>
<evidence type="ECO:0000256" key="1">
    <source>
        <dbReference type="ARBA" id="ARBA00022490"/>
    </source>
</evidence>
<dbReference type="Pfam" id="PF02261">
    <property type="entry name" value="Asp_decarbox"/>
    <property type="match status" value="1"/>
</dbReference>
<name>A0ABW2QIJ9_9MICO</name>
<keyword evidence="2 9" id="KW-0566">Pantothenate biosynthesis</keyword>
<evidence type="ECO:0000256" key="7">
    <source>
        <dbReference type="ARBA" id="ARBA00023270"/>
    </source>
</evidence>
<feature type="active site" description="Proton donor" evidence="9">
    <location>
        <position position="54"/>
    </location>
</feature>
<evidence type="ECO:0000256" key="9">
    <source>
        <dbReference type="HAMAP-Rule" id="MF_00446"/>
    </source>
</evidence>
<evidence type="ECO:0000313" key="10">
    <source>
        <dbReference type="EMBL" id="MFC7407063.1"/>
    </source>
</evidence>
<comment type="similarity">
    <text evidence="9">Belongs to the PanD family.</text>
</comment>
<comment type="catalytic activity">
    <reaction evidence="9">
        <text>L-aspartate + H(+) = beta-alanine + CO2</text>
        <dbReference type="Rhea" id="RHEA:19497"/>
        <dbReference type="ChEBI" id="CHEBI:15378"/>
        <dbReference type="ChEBI" id="CHEBI:16526"/>
        <dbReference type="ChEBI" id="CHEBI:29991"/>
        <dbReference type="ChEBI" id="CHEBI:57966"/>
        <dbReference type="EC" id="4.1.1.11"/>
    </reaction>
</comment>
<comment type="PTM">
    <text evidence="9">Is synthesized initially as an inactive proenzyme, which is activated by self-cleavage at a specific serine bond to produce a beta-subunit with a hydroxyl group at its C-terminus and an alpha-subunit with a pyruvoyl group at its N-terminus.</text>
</comment>
<dbReference type="GO" id="GO:0004068">
    <property type="term" value="F:aspartate 1-decarboxylase activity"/>
    <property type="evidence" value="ECO:0007669"/>
    <property type="project" value="UniProtKB-EC"/>
</dbReference>
<sequence length="148" mass="15319">MMISKIHRVTVTGADLHYVGSITIDADLLDAADLLPGQQVDVVDVTNGSRLTTYVIPGERGSGTVCINGAAAHLVHAGDLVIVIAYGQLSDADARSYTPHVVFVDGQNRIVDVGEEPGQVPDVPAAAGVGASGISTAQYRAEHELFAG</sequence>
<organism evidence="10 11">
    <name type="scientific">Georgenia alba</name>
    <dbReference type="NCBI Taxonomy" id="2233858"/>
    <lineage>
        <taxon>Bacteria</taxon>
        <taxon>Bacillati</taxon>
        <taxon>Actinomycetota</taxon>
        <taxon>Actinomycetes</taxon>
        <taxon>Micrococcales</taxon>
        <taxon>Bogoriellaceae</taxon>
        <taxon>Georgenia</taxon>
    </lineage>
</organism>
<feature type="chain" id="PRO_5044942650" description="Aspartate 1-decarboxylase alpha chain" evidence="9">
    <location>
        <begin position="21"/>
        <end position="148"/>
    </location>
</feature>
<evidence type="ECO:0000256" key="2">
    <source>
        <dbReference type="ARBA" id="ARBA00022655"/>
    </source>
</evidence>
<comment type="caution">
    <text evidence="10">The sequence shown here is derived from an EMBL/GenBank/DDBJ whole genome shotgun (WGS) entry which is preliminary data.</text>
</comment>
<dbReference type="Proteomes" id="UP001596455">
    <property type="component" value="Unassembled WGS sequence"/>
</dbReference>
<dbReference type="InterPro" id="IPR009010">
    <property type="entry name" value="Asp_de-COase-like_dom_sf"/>
</dbReference>
<dbReference type="PANTHER" id="PTHR21012:SF0">
    <property type="entry name" value="ASPARTATE 1-DECARBOXYLASE"/>
    <property type="match status" value="1"/>
</dbReference>
<evidence type="ECO:0000256" key="8">
    <source>
        <dbReference type="ARBA" id="ARBA00023317"/>
    </source>
</evidence>
<reference evidence="11" key="1">
    <citation type="journal article" date="2019" name="Int. J. Syst. Evol. Microbiol.">
        <title>The Global Catalogue of Microorganisms (GCM) 10K type strain sequencing project: providing services to taxonomists for standard genome sequencing and annotation.</title>
        <authorList>
            <consortium name="The Broad Institute Genomics Platform"/>
            <consortium name="The Broad Institute Genome Sequencing Center for Infectious Disease"/>
            <person name="Wu L."/>
            <person name="Ma J."/>
        </authorList>
    </citation>
    <scope>NUCLEOTIDE SEQUENCE [LARGE SCALE GENOMIC DNA]</scope>
    <source>
        <strain evidence="11">JCM 1490</strain>
    </source>
</reference>
<dbReference type="InterPro" id="IPR003190">
    <property type="entry name" value="Asp_decarbox"/>
</dbReference>
<keyword evidence="7 9" id="KW-0704">Schiff base</keyword>
<dbReference type="PANTHER" id="PTHR21012">
    <property type="entry name" value="ASPARTATE 1-DECARBOXYLASE"/>
    <property type="match status" value="1"/>
</dbReference>
<protein>
    <recommendedName>
        <fullName evidence="9">Aspartate 1-decarboxylase</fullName>
        <ecNumber evidence="9">4.1.1.11</ecNumber>
    </recommendedName>
    <alternativeName>
        <fullName evidence="9">Aspartate alpha-decarboxylase</fullName>
    </alternativeName>
    <component>
        <recommendedName>
            <fullName evidence="9">Aspartate 1-decarboxylase beta chain</fullName>
        </recommendedName>
    </component>
    <component>
        <recommendedName>
            <fullName evidence="9">Aspartate 1-decarboxylase alpha chain</fullName>
        </recommendedName>
    </component>
</protein>
<keyword evidence="6 9" id="KW-0456">Lyase</keyword>
<dbReference type="Gene3D" id="2.40.40.20">
    <property type="match status" value="1"/>
</dbReference>
<feature type="modified residue" description="Pyruvic acid (Ser)" evidence="9">
    <location>
        <position position="21"/>
    </location>
</feature>
<feature type="active site" description="Schiff-base intermediate with substrate; via pyruvic acid" evidence="9">
    <location>
        <position position="21"/>
    </location>
</feature>
<gene>
    <name evidence="9 10" type="primary">panD</name>
    <name evidence="10" type="ORF">ACFQQL_18245</name>
</gene>
<accession>A0ABW2QIJ9</accession>
<dbReference type="SUPFAM" id="SSF50692">
    <property type="entry name" value="ADC-like"/>
    <property type="match status" value="1"/>
</dbReference>
<keyword evidence="4 9" id="KW-0068">Autocatalytic cleavage</keyword>
<comment type="cofactor">
    <cofactor evidence="9">
        <name>pyruvate</name>
        <dbReference type="ChEBI" id="CHEBI:15361"/>
    </cofactor>
    <text evidence="9">Binds 1 pyruvoyl group covalently per subunit.</text>
</comment>
<evidence type="ECO:0000313" key="11">
    <source>
        <dbReference type="Proteomes" id="UP001596455"/>
    </source>
</evidence>
<dbReference type="HAMAP" id="MF_00446">
    <property type="entry name" value="PanD"/>
    <property type="match status" value="1"/>
</dbReference>
<feature type="chain" id="PRO_5044942649" description="Aspartate 1-decarboxylase beta chain" evidence="9">
    <location>
        <begin position="1"/>
        <end position="20"/>
    </location>
</feature>
<dbReference type="CDD" id="cd06919">
    <property type="entry name" value="Asp_decarbox"/>
    <property type="match status" value="1"/>
</dbReference>
<comment type="subunit">
    <text evidence="9">Heterooctamer of four alpha and four beta subunits.</text>
</comment>
<comment type="function">
    <text evidence="9">Catalyzes the pyruvoyl-dependent decarboxylation of aspartate to produce beta-alanine.</text>
</comment>
<evidence type="ECO:0000256" key="5">
    <source>
        <dbReference type="ARBA" id="ARBA00023145"/>
    </source>
</evidence>
<feature type="binding site" evidence="9">
    <location>
        <begin position="69"/>
        <end position="71"/>
    </location>
    <ligand>
        <name>substrate</name>
    </ligand>
</feature>
<evidence type="ECO:0000256" key="6">
    <source>
        <dbReference type="ARBA" id="ARBA00023239"/>
    </source>
</evidence>
<keyword evidence="1 9" id="KW-0963">Cytoplasm</keyword>
<comment type="subcellular location">
    <subcellularLocation>
        <location evidence="9">Cytoplasm</location>
    </subcellularLocation>
</comment>
<dbReference type="EMBL" id="JBHTCQ010000005">
    <property type="protein sequence ID" value="MFC7407063.1"/>
    <property type="molecule type" value="Genomic_DNA"/>
</dbReference>
<dbReference type="RefSeq" id="WP_382396809.1">
    <property type="nucleotide sequence ID" value="NZ_JBHTCQ010000005.1"/>
</dbReference>
<feature type="binding site" evidence="9">
    <location>
        <position position="53"/>
    </location>
    <ligand>
        <name>substrate</name>
    </ligand>
</feature>